<dbReference type="InterPro" id="IPR029058">
    <property type="entry name" value="AB_hydrolase_fold"/>
</dbReference>
<dbReference type="Gene3D" id="3.40.50.1820">
    <property type="entry name" value="alpha/beta hydrolase"/>
    <property type="match status" value="1"/>
</dbReference>
<dbReference type="PANTHER" id="PTHR11614">
    <property type="entry name" value="PHOSPHOLIPASE-RELATED"/>
    <property type="match status" value="1"/>
</dbReference>
<proteinExistence type="predicted"/>
<dbReference type="OrthoDB" id="9806902at2"/>
<dbReference type="SUPFAM" id="SSF53474">
    <property type="entry name" value="alpha/beta-Hydrolases"/>
    <property type="match status" value="1"/>
</dbReference>
<comment type="caution">
    <text evidence="2">The sequence shown here is derived from an EMBL/GenBank/DDBJ whole genome shotgun (WGS) entry which is preliminary data.</text>
</comment>
<dbReference type="AlphaFoldDB" id="A0A1S2LGM7"/>
<protein>
    <recommendedName>
        <fullName evidence="1">Serine aminopeptidase S33 domain-containing protein</fullName>
    </recommendedName>
</protein>
<dbReference type="InterPro" id="IPR000073">
    <property type="entry name" value="AB_hydrolase_1"/>
</dbReference>
<evidence type="ECO:0000259" key="1">
    <source>
        <dbReference type="Pfam" id="PF12146"/>
    </source>
</evidence>
<reference evidence="2 3" key="1">
    <citation type="submission" date="2016-10" db="EMBL/GenBank/DDBJ databases">
        <title>Draft genome sequences of four alkaliphilic bacteria belonging to the Anaerobacillus genus.</title>
        <authorList>
            <person name="Bassil N.M."/>
            <person name="Lloyd J.R."/>
        </authorList>
    </citation>
    <scope>NUCLEOTIDE SEQUENCE [LARGE SCALE GENOMIC DNA]</scope>
    <source>
        <strain evidence="2 3">DSM 15340</strain>
    </source>
</reference>
<organism evidence="2 3">
    <name type="scientific">Anaerobacillus arseniciselenatis</name>
    <dbReference type="NCBI Taxonomy" id="85682"/>
    <lineage>
        <taxon>Bacteria</taxon>
        <taxon>Bacillati</taxon>
        <taxon>Bacillota</taxon>
        <taxon>Bacilli</taxon>
        <taxon>Bacillales</taxon>
        <taxon>Bacillaceae</taxon>
        <taxon>Anaerobacillus</taxon>
    </lineage>
</organism>
<feature type="domain" description="Serine aminopeptidase S33" evidence="1">
    <location>
        <begin position="8"/>
        <end position="240"/>
    </location>
</feature>
<name>A0A1S2LGM7_9BACI</name>
<evidence type="ECO:0000313" key="3">
    <source>
        <dbReference type="Proteomes" id="UP000180098"/>
    </source>
</evidence>
<evidence type="ECO:0000313" key="2">
    <source>
        <dbReference type="EMBL" id="OIJ11658.1"/>
    </source>
</evidence>
<dbReference type="EMBL" id="MLQQ01000026">
    <property type="protein sequence ID" value="OIJ11658.1"/>
    <property type="molecule type" value="Genomic_DNA"/>
</dbReference>
<gene>
    <name evidence="2" type="ORF">BKP35_12030</name>
</gene>
<dbReference type="PRINTS" id="PR00111">
    <property type="entry name" value="ABHYDROLASE"/>
</dbReference>
<dbReference type="InterPro" id="IPR051044">
    <property type="entry name" value="MAG_DAG_Lipase"/>
</dbReference>
<dbReference type="RefSeq" id="WP_071313591.1">
    <property type="nucleotide sequence ID" value="NZ_MLQQ01000026.1"/>
</dbReference>
<accession>A0A1S2LGM7</accession>
<keyword evidence="3" id="KW-1185">Reference proteome</keyword>
<sequence>MKVWESSEAKAVFVIVHGANEYHARYEWLINKLTDTGFHVVMGDLPGQGESPKHKGHIDSFSQYITAIEQWFERAKHYELPVFLLGHSMGGLVVIQTMLKRNLQVDAIILSSPCLGLVKPPSKMKHFGASLLNKVTPTLRLPTDLAPGTRCQEMIKRDESDPHIVKKVSVRWYYELSKAIEDSHKKVKKFPNVPLLILQGGEDLIVAKEAVAQWFNQLTIDDKYYKEWPSLYHEVFNEPEKERVFHVAKSFADMHVNLNGNQLP</sequence>
<dbReference type="Pfam" id="PF12146">
    <property type="entry name" value="Hydrolase_4"/>
    <property type="match status" value="1"/>
</dbReference>
<dbReference type="Proteomes" id="UP000180098">
    <property type="component" value="Unassembled WGS sequence"/>
</dbReference>
<dbReference type="InterPro" id="IPR022742">
    <property type="entry name" value="Hydrolase_4"/>
</dbReference>